<organism evidence="1 2">
    <name type="scientific">Lactarius akahatsu</name>
    <dbReference type="NCBI Taxonomy" id="416441"/>
    <lineage>
        <taxon>Eukaryota</taxon>
        <taxon>Fungi</taxon>
        <taxon>Dikarya</taxon>
        <taxon>Basidiomycota</taxon>
        <taxon>Agaricomycotina</taxon>
        <taxon>Agaricomycetes</taxon>
        <taxon>Russulales</taxon>
        <taxon>Russulaceae</taxon>
        <taxon>Lactarius</taxon>
    </lineage>
</organism>
<proteinExistence type="predicted"/>
<dbReference type="EMBL" id="JAKELL010000366">
    <property type="protein sequence ID" value="KAH8977107.1"/>
    <property type="molecule type" value="Genomic_DNA"/>
</dbReference>
<evidence type="ECO:0000313" key="2">
    <source>
        <dbReference type="Proteomes" id="UP001201163"/>
    </source>
</evidence>
<dbReference type="Proteomes" id="UP001201163">
    <property type="component" value="Unassembled WGS sequence"/>
</dbReference>
<reference evidence="1" key="1">
    <citation type="submission" date="2022-01" db="EMBL/GenBank/DDBJ databases">
        <title>Comparative genomics reveals a dynamic genome evolution in the ectomycorrhizal milk-cap (Lactarius) mushrooms.</title>
        <authorList>
            <consortium name="DOE Joint Genome Institute"/>
            <person name="Lebreton A."/>
            <person name="Tang N."/>
            <person name="Kuo A."/>
            <person name="LaButti K."/>
            <person name="Drula E."/>
            <person name="Barry K."/>
            <person name="Clum A."/>
            <person name="Lipzen A."/>
            <person name="Mousain D."/>
            <person name="Ng V."/>
            <person name="Wang R."/>
            <person name="Wang X."/>
            <person name="Dai Y."/>
            <person name="Henrissat B."/>
            <person name="Grigoriev I.V."/>
            <person name="Guerin-Laguette A."/>
            <person name="Yu F."/>
            <person name="Martin F.M."/>
        </authorList>
    </citation>
    <scope>NUCLEOTIDE SEQUENCE</scope>
    <source>
        <strain evidence="1">QP</strain>
    </source>
</reference>
<evidence type="ECO:0000313" key="1">
    <source>
        <dbReference type="EMBL" id="KAH8977107.1"/>
    </source>
</evidence>
<keyword evidence="2" id="KW-1185">Reference proteome</keyword>
<gene>
    <name evidence="1" type="ORF">EDB92DRAFT_1920435</name>
</gene>
<protein>
    <submittedName>
        <fullName evidence="1">Uncharacterized protein</fullName>
    </submittedName>
</protein>
<sequence>MTSLVTSPDIYVDGYIAYTFTSQVAEIYLAHLFKAGPKRVQAFGIHNWPGVFFVADPPMNNCRLRQIGNGRYAWLLDYVIRPGGSVVPQQLWSPQGQECWDQERWCCTVEQSEAQLHVPVFFVNADGSLGVQASQAAVGNMSLRDSNEPAPLGNGLYVNIRIRWPGRALFEQQTLLRNQTPTRNAITLSQFVMQVGRKVLKFFEVGLSILWPWQ</sequence>
<comment type="caution">
    <text evidence="1">The sequence shown here is derived from an EMBL/GenBank/DDBJ whole genome shotgun (WGS) entry which is preliminary data.</text>
</comment>
<name>A0AAD4L2E1_9AGAM</name>
<accession>A0AAD4L2E1</accession>
<dbReference type="AlphaFoldDB" id="A0AAD4L2E1"/>